<evidence type="ECO:0000256" key="1">
    <source>
        <dbReference type="ARBA" id="ARBA00004141"/>
    </source>
</evidence>
<feature type="transmembrane region" description="Helical" evidence="8">
    <location>
        <begin position="258"/>
        <end position="276"/>
    </location>
</feature>
<evidence type="ECO:0000256" key="4">
    <source>
        <dbReference type="ARBA" id="ARBA00022692"/>
    </source>
</evidence>
<dbReference type="GO" id="GO:0022857">
    <property type="term" value="F:transmembrane transporter activity"/>
    <property type="evidence" value="ECO:0007669"/>
    <property type="project" value="InterPro"/>
</dbReference>
<dbReference type="PANTHER" id="PTHR14233">
    <property type="entry name" value="DUF914-RELATED"/>
    <property type="match status" value="1"/>
</dbReference>
<keyword evidence="5 8" id="KW-1133">Transmembrane helix</keyword>
<dbReference type="GO" id="GO:0016020">
    <property type="term" value="C:membrane"/>
    <property type="evidence" value="ECO:0007669"/>
    <property type="project" value="UniProtKB-SubCell"/>
</dbReference>
<feature type="region of interest" description="Disordered" evidence="7">
    <location>
        <begin position="280"/>
        <end position="308"/>
    </location>
</feature>
<feature type="transmembrane region" description="Helical" evidence="8">
    <location>
        <begin position="49"/>
        <end position="70"/>
    </location>
</feature>
<evidence type="ECO:0000256" key="6">
    <source>
        <dbReference type="ARBA" id="ARBA00023136"/>
    </source>
</evidence>
<reference evidence="9" key="1">
    <citation type="journal article" date="2020" name="bioRxiv">
        <title>Comparative genomics of Chlamydomonas.</title>
        <authorList>
            <person name="Craig R.J."/>
            <person name="Hasan A.R."/>
            <person name="Ness R.W."/>
            <person name="Keightley P.D."/>
        </authorList>
    </citation>
    <scope>NUCLEOTIDE SEQUENCE</scope>
    <source>
        <strain evidence="9">SAG 7.73</strain>
    </source>
</reference>
<evidence type="ECO:0000256" key="7">
    <source>
        <dbReference type="SAM" id="MobiDB-lite"/>
    </source>
</evidence>
<evidence type="ECO:0000256" key="8">
    <source>
        <dbReference type="SAM" id="Phobius"/>
    </source>
</evidence>
<dbReference type="InterPro" id="IPR009262">
    <property type="entry name" value="SLC35_F1/F2/F6"/>
</dbReference>
<gene>
    <name evidence="9" type="ORF">HXX76_010767</name>
</gene>
<keyword evidence="6 8" id="KW-0472">Membrane</keyword>
<dbReference type="SUPFAM" id="SSF103481">
    <property type="entry name" value="Multidrug resistance efflux transporter EmrE"/>
    <property type="match status" value="1"/>
</dbReference>
<protein>
    <submittedName>
        <fullName evidence="9">Uncharacterized protein</fullName>
    </submittedName>
</protein>
<proteinExistence type="inferred from homology"/>
<keyword evidence="10" id="KW-1185">Reference proteome</keyword>
<organism evidence="9 10">
    <name type="scientific">Chlamydomonas incerta</name>
    <dbReference type="NCBI Taxonomy" id="51695"/>
    <lineage>
        <taxon>Eukaryota</taxon>
        <taxon>Viridiplantae</taxon>
        <taxon>Chlorophyta</taxon>
        <taxon>core chlorophytes</taxon>
        <taxon>Chlorophyceae</taxon>
        <taxon>CS clade</taxon>
        <taxon>Chlamydomonadales</taxon>
        <taxon>Chlamydomonadaceae</taxon>
        <taxon>Chlamydomonas</taxon>
    </lineage>
</organism>
<feature type="compositionally biased region" description="Gly residues" evidence="7">
    <location>
        <begin position="299"/>
        <end position="308"/>
    </location>
</feature>
<feature type="region of interest" description="Disordered" evidence="7">
    <location>
        <begin position="388"/>
        <end position="460"/>
    </location>
</feature>
<feature type="transmembrane region" description="Helical" evidence="8">
    <location>
        <begin position="104"/>
        <end position="120"/>
    </location>
</feature>
<evidence type="ECO:0000256" key="2">
    <source>
        <dbReference type="ARBA" id="ARBA00007863"/>
    </source>
</evidence>
<evidence type="ECO:0000313" key="10">
    <source>
        <dbReference type="Proteomes" id="UP000650467"/>
    </source>
</evidence>
<dbReference type="PANTHER" id="PTHR14233:SF4">
    <property type="entry name" value="SOLUTE CARRIER FAMILY 35 MEMBER F2"/>
    <property type="match status" value="1"/>
</dbReference>
<accession>A0A835SLS4</accession>
<sequence length="460" mass="45593">MGTTSGLLAERGVDMPTTQAFFNYLLLGLTCGGYHLWKRGPRLTNRWYVYLLLAALDVEANFLVTKAYQYTSVTSVTLLDCFTIPAVMGLSALALAARYLPGHYGGALLCIGGLAVLVATDGGSATGGPNPVLGDALVLMGSVLYAVSNVAQERLLLGATPVTELLAAVGGFGAVIGGVQAIVLERGAWAAADWSNPWATAAPLLGFSLALYTFALLLPRVLLWGGATVLNLSLLTSDVWAAAARVAFFGGFGGTEGWFALSLVLEVAGLVLYTAAGQTHQHDAGDGRGGREGGRRGEGGGGDATAGAAGEGGMGVLVMGGGGGGGGGEGGSPFQYQRLVSGAEEERLGLLAAADGVMQVGGVSSGGGGGGGGGNGGGAAGFGSVSGGGGVAAGSSSSSYGGAAVDRRLEQLRHDSAGSRQDGTAGGDGEGVRRGSFDVEGGLTLCPLQPLPHSPRAADG</sequence>
<dbReference type="InterPro" id="IPR037185">
    <property type="entry name" value="EmrE-like"/>
</dbReference>
<comment type="caution">
    <text evidence="9">The sequence shown here is derived from an EMBL/GenBank/DDBJ whole genome shotgun (WGS) entry which is preliminary data.</text>
</comment>
<feature type="transmembrane region" description="Helical" evidence="8">
    <location>
        <begin position="132"/>
        <end position="151"/>
    </location>
</feature>
<comment type="subcellular location">
    <subcellularLocation>
        <location evidence="1">Membrane</location>
        <topology evidence="1">Multi-pass membrane protein</topology>
    </subcellularLocation>
</comment>
<evidence type="ECO:0000256" key="3">
    <source>
        <dbReference type="ARBA" id="ARBA00022448"/>
    </source>
</evidence>
<comment type="similarity">
    <text evidence="2">Belongs to the SLC35F solute transporter family.</text>
</comment>
<dbReference type="Proteomes" id="UP000650467">
    <property type="component" value="Unassembled WGS sequence"/>
</dbReference>
<evidence type="ECO:0000256" key="5">
    <source>
        <dbReference type="ARBA" id="ARBA00022989"/>
    </source>
</evidence>
<feature type="compositionally biased region" description="Basic and acidic residues" evidence="7">
    <location>
        <begin position="280"/>
        <end position="298"/>
    </location>
</feature>
<dbReference type="OrthoDB" id="429955at2759"/>
<feature type="transmembrane region" description="Helical" evidence="8">
    <location>
        <begin position="163"/>
        <end position="183"/>
    </location>
</feature>
<dbReference type="EMBL" id="JAEHOC010000030">
    <property type="protein sequence ID" value="KAG2429532.1"/>
    <property type="molecule type" value="Genomic_DNA"/>
</dbReference>
<name>A0A835SLS4_CHLIN</name>
<keyword evidence="3" id="KW-0813">Transport</keyword>
<feature type="compositionally biased region" description="Basic and acidic residues" evidence="7">
    <location>
        <begin position="405"/>
        <end position="417"/>
    </location>
</feature>
<feature type="transmembrane region" description="Helical" evidence="8">
    <location>
        <begin position="20"/>
        <end position="37"/>
    </location>
</feature>
<feature type="transmembrane region" description="Helical" evidence="8">
    <location>
        <begin position="230"/>
        <end position="252"/>
    </location>
</feature>
<dbReference type="Pfam" id="PF06027">
    <property type="entry name" value="SLC35F"/>
    <property type="match status" value="1"/>
</dbReference>
<evidence type="ECO:0000313" key="9">
    <source>
        <dbReference type="EMBL" id="KAG2429532.1"/>
    </source>
</evidence>
<feature type="transmembrane region" description="Helical" evidence="8">
    <location>
        <begin position="76"/>
        <end position="97"/>
    </location>
</feature>
<dbReference type="InterPro" id="IPR052221">
    <property type="entry name" value="SLC35F_Transporter"/>
</dbReference>
<feature type="transmembrane region" description="Helical" evidence="8">
    <location>
        <begin position="198"/>
        <end position="218"/>
    </location>
</feature>
<feature type="compositionally biased region" description="Low complexity" evidence="7">
    <location>
        <begin position="393"/>
        <end position="404"/>
    </location>
</feature>
<dbReference type="AlphaFoldDB" id="A0A835SLS4"/>
<keyword evidence="4 8" id="KW-0812">Transmembrane</keyword>